<proteinExistence type="predicted"/>
<accession>A0A0U9H533</accession>
<feature type="domain" description="Alpha/beta hydrolase fold-5" evidence="2">
    <location>
        <begin position="64"/>
        <end position="229"/>
    </location>
</feature>
<dbReference type="GO" id="GO:0016787">
    <property type="term" value="F:hydrolase activity"/>
    <property type="evidence" value="ECO:0007669"/>
    <property type="project" value="InterPro"/>
</dbReference>
<dbReference type="Proteomes" id="UP000052946">
    <property type="component" value="Unassembled WGS sequence"/>
</dbReference>
<sequence length="250" mass="27921">MKKTLKIILTVLLAIILVGAGVFYFWTQQTYEASDTLSQLVDKEDIHSEEDWLLFDPEGGADTGVVLYPGAKVEPDAYSYYGRQLAEQGYFVAIPNVRLNLAILDLNKAEQVIEKHPEMKSWYVAGHSLGGIGATSFSMNNQDVVDGVILLGSYPSDSTDFSDVSMLMLSIYAEHDQLTTLDKIEDTKHFLSEQAELHEIKGGNHAQFGVYGPQKGDGDATISVEKQQNEIMHVIIEWLEQQDKTENEMQ</sequence>
<dbReference type="Gene3D" id="3.40.50.1820">
    <property type="entry name" value="alpha/beta hydrolase"/>
    <property type="match status" value="1"/>
</dbReference>
<dbReference type="InterPro" id="IPR029058">
    <property type="entry name" value="AB_hydrolase_fold"/>
</dbReference>
<evidence type="ECO:0000313" key="4">
    <source>
        <dbReference type="Proteomes" id="UP000052946"/>
    </source>
</evidence>
<comment type="caution">
    <text evidence="3">The sequence shown here is derived from an EMBL/GenBank/DDBJ whole genome shotgun (WGS) entry which is preliminary data.</text>
</comment>
<evidence type="ECO:0000256" key="1">
    <source>
        <dbReference type="SAM" id="Phobius"/>
    </source>
</evidence>
<reference evidence="4" key="1">
    <citation type="submission" date="2015-07" db="EMBL/GenBank/DDBJ databases">
        <title>Draft Genome Sequence of Oceanobacillus picturae Heshi-B3 that Was Isolated from Fermented Rice Bran with Aging Salted Mackerel, Which Was Named Heshiko as Traditional Fermented Seafood in Japan.</title>
        <authorList>
            <person name="Akuzawa S."/>
            <person name="Nakagawa J."/>
            <person name="Kanekatsu T."/>
            <person name="Kanesaki Y."/>
            <person name="Suzuki T."/>
        </authorList>
    </citation>
    <scope>NUCLEOTIDE SEQUENCE [LARGE SCALE GENOMIC DNA]</scope>
    <source>
        <strain evidence="4">Heshi-B3</strain>
    </source>
</reference>
<name>A0A0U9H533_9BACI</name>
<dbReference type="SUPFAM" id="SSF53474">
    <property type="entry name" value="alpha/beta-Hydrolases"/>
    <property type="match status" value="1"/>
</dbReference>
<reference evidence="3 4" key="2">
    <citation type="journal article" date="2016" name="Genome Announc.">
        <title>Draft Genome Sequence of Oceanobacillus picturae Heshi-B3, Isolated from Fermented Rice Bran in a Traditional Japanese Seafood Dish.</title>
        <authorList>
            <person name="Akuzawa S."/>
            <person name="Nagaoka J."/>
            <person name="Kanekatsu M."/>
            <person name="Kanesaki Y."/>
            <person name="Suzuki T."/>
        </authorList>
    </citation>
    <scope>NUCLEOTIDE SEQUENCE [LARGE SCALE GENOMIC DNA]</scope>
    <source>
        <strain evidence="3 4">Heshi-B3</strain>
    </source>
</reference>
<keyword evidence="1" id="KW-0472">Membrane</keyword>
<dbReference type="OrthoDB" id="9780932at2"/>
<keyword evidence="1" id="KW-1133">Transmembrane helix</keyword>
<dbReference type="EMBL" id="BBXV01000019">
    <property type="protein sequence ID" value="GAQ17730.1"/>
    <property type="molecule type" value="Genomic_DNA"/>
</dbReference>
<protein>
    <submittedName>
        <fullName evidence="3">Pimelyl-ACP methyl ester esterase</fullName>
    </submittedName>
</protein>
<dbReference type="Pfam" id="PF12695">
    <property type="entry name" value="Abhydrolase_5"/>
    <property type="match status" value="1"/>
</dbReference>
<keyword evidence="1" id="KW-0812">Transmembrane</keyword>
<dbReference type="InterPro" id="IPR029059">
    <property type="entry name" value="AB_hydrolase_5"/>
</dbReference>
<feature type="transmembrane region" description="Helical" evidence="1">
    <location>
        <begin position="7"/>
        <end position="26"/>
    </location>
</feature>
<dbReference type="RefSeq" id="WP_058950005.1">
    <property type="nucleotide sequence ID" value="NZ_BBXV01000019.1"/>
</dbReference>
<organism evidence="3 4">
    <name type="scientific">Oceanobacillus picturae</name>
    <dbReference type="NCBI Taxonomy" id="171693"/>
    <lineage>
        <taxon>Bacteria</taxon>
        <taxon>Bacillati</taxon>
        <taxon>Bacillota</taxon>
        <taxon>Bacilli</taxon>
        <taxon>Bacillales</taxon>
        <taxon>Bacillaceae</taxon>
        <taxon>Oceanobacillus</taxon>
    </lineage>
</organism>
<evidence type="ECO:0000259" key="2">
    <source>
        <dbReference type="Pfam" id="PF12695"/>
    </source>
</evidence>
<evidence type="ECO:0000313" key="3">
    <source>
        <dbReference type="EMBL" id="GAQ17730.1"/>
    </source>
</evidence>
<gene>
    <name evidence="3" type="ORF">OPHB3_1655</name>
</gene>
<dbReference type="AlphaFoldDB" id="A0A0U9H533"/>